<gene>
    <name evidence="5" type="ORF">IAB44_11105</name>
</gene>
<dbReference type="InterPro" id="IPR036390">
    <property type="entry name" value="WH_DNA-bd_sf"/>
</dbReference>
<evidence type="ECO:0000256" key="2">
    <source>
        <dbReference type="ARBA" id="ARBA00023015"/>
    </source>
</evidence>
<keyword evidence="4" id="KW-0804">Transcription</keyword>
<dbReference type="AlphaFoldDB" id="A0A9D1EU21"/>
<dbReference type="GO" id="GO:0045892">
    <property type="term" value="P:negative regulation of DNA-templated transcription"/>
    <property type="evidence" value="ECO:0007669"/>
    <property type="project" value="InterPro"/>
</dbReference>
<dbReference type="Proteomes" id="UP000823935">
    <property type="component" value="Unassembled WGS sequence"/>
</dbReference>
<evidence type="ECO:0000256" key="1">
    <source>
        <dbReference type="ARBA" id="ARBA00011046"/>
    </source>
</evidence>
<reference evidence="5" key="1">
    <citation type="submission" date="2020-10" db="EMBL/GenBank/DDBJ databases">
        <authorList>
            <person name="Gilroy R."/>
        </authorList>
    </citation>
    <scope>NUCLEOTIDE SEQUENCE</scope>
    <source>
        <strain evidence="5">CHK190-19873</strain>
    </source>
</reference>
<dbReference type="Pfam" id="PF03965">
    <property type="entry name" value="Penicillinase_R"/>
    <property type="match status" value="1"/>
</dbReference>
<proteinExistence type="inferred from homology"/>
<dbReference type="InterPro" id="IPR005650">
    <property type="entry name" value="BlaI_family"/>
</dbReference>
<evidence type="ECO:0000256" key="3">
    <source>
        <dbReference type="ARBA" id="ARBA00023125"/>
    </source>
</evidence>
<dbReference type="SUPFAM" id="SSF46785">
    <property type="entry name" value="Winged helix' DNA-binding domain"/>
    <property type="match status" value="1"/>
</dbReference>
<organism evidence="5 6">
    <name type="scientific">Candidatus Limivivens intestinipullorum</name>
    <dbReference type="NCBI Taxonomy" id="2840858"/>
    <lineage>
        <taxon>Bacteria</taxon>
        <taxon>Bacillati</taxon>
        <taxon>Bacillota</taxon>
        <taxon>Clostridia</taxon>
        <taxon>Lachnospirales</taxon>
        <taxon>Lachnospiraceae</taxon>
        <taxon>Lachnospiraceae incertae sedis</taxon>
        <taxon>Candidatus Limivivens</taxon>
    </lineage>
</organism>
<dbReference type="GO" id="GO:0003677">
    <property type="term" value="F:DNA binding"/>
    <property type="evidence" value="ECO:0007669"/>
    <property type="project" value="UniProtKB-KW"/>
</dbReference>
<dbReference type="Gene3D" id="1.10.10.10">
    <property type="entry name" value="Winged helix-like DNA-binding domain superfamily/Winged helix DNA-binding domain"/>
    <property type="match status" value="1"/>
</dbReference>
<evidence type="ECO:0000313" key="5">
    <source>
        <dbReference type="EMBL" id="HIS32077.1"/>
    </source>
</evidence>
<evidence type="ECO:0000313" key="6">
    <source>
        <dbReference type="Proteomes" id="UP000823935"/>
    </source>
</evidence>
<keyword evidence="3" id="KW-0238">DNA-binding</keyword>
<dbReference type="EMBL" id="DVIQ01000069">
    <property type="protein sequence ID" value="HIS32077.1"/>
    <property type="molecule type" value="Genomic_DNA"/>
</dbReference>
<dbReference type="InterPro" id="IPR036388">
    <property type="entry name" value="WH-like_DNA-bd_sf"/>
</dbReference>
<comment type="caution">
    <text evidence="5">The sequence shown here is derived from an EMBL/GenBank/DDBJ whole genome shotgun (WGS) entry which is preliminary data.</text>
</comment>
<protein>
    <submittedName>
        <fullName evidence="5">BlaI/MecI/CopY family transcriptional regulator</fullName>
    </submittedName>
</protein>
<sequence length="129" mass="14723">MKAQVSISESEWQVMKIIWSDPPRTLPEILDRLGDTGWSKTTIQTYLARLVKKGALSTKRQGKGYLYYPAVSEADCQLAESRTFLKRVYDGSLSKMVMGFVKSGNLSDRELKELKELIERQEESDADTR</sequence>
<keyword evidence="2" id="KW-0805">Transcription regulation</keyword>
<name>A0A9D1EU21_9FIRM</name>
<evidence type="ECO:0000256" key="4">
    <source>
        <dbReference type="ARBA" id="ARBA00023163"/>
    </source>
</evidence>
<dbReference type="Gene3D" id="1.10.4040.10">
    <property type="entry name" value="Penicillinase repressor domain"/>
    <property type="match status" value="1"/>
</dbReference>
<accession>A0A9D1EU21</accession>
<dbReference type="PIRSF" id="PIRSF019455">
    <property type="entry name" value="CopR_AtkY"/>
    <property type="match status" value="1"/>
</dbReference>
<comment type="similarity">
    <text evidence="1">Belongs to the BlaI transcriptional regulatory family.</text>
</comment>
<reference evidence="5" key="2">
    <citation type="journal article" date="2021" name="PeerJ">
        <title>Extensive microbial diversity within the chicken gut microbiome revealed by metagenomics and culture.</title>
        <authorList>
            <person name="Gilroy R."/>
            <person name="Ravi A."/>
            <person name="Getino M."/>
            <person name="Pursley I."/>
            <person name="Horton D.L."/>
            <person name="Alikhan N.F."/>
            <person name="Baker D."/>
            <person name="Gharbi K."/>
            <person name="Hall N."/>
            <person name="Watson M."/>
            <person name="Adriaenssens E.M."/>
            <person name="Foster-Nyarko E."/>
            <person name="Jarju S."/>
            <person name="Secka A."/>
            <person name="Antonio M."/>
            <person name="Oren A."/>
            <person name="Chaudhuri R.R."/>
            <person name="La Ragione R."/>
            <person name="Hildebrand F."/>
            <person name="Pallen M.J."/>
        </authorList>
    </citation>
    <scope>NUCLEOTIDE SEQUENCE</scope>
    <source>
        <strain evidence="5">CHK190-19873</strain>
    </source>
</reference>